<evidence type="ECO:0000313" key="2">
    <source>
        <dbReference type="EMBL" id="VVT28647.1"/>
    </source>
</evidence>
<sequence>MATIRQLLREFWIPFTLAVLWTVYDLSVAPDDRTFAVGAKTFSTAFFLFSWASGQFVRVTRQSRTDTSLGNVETRIGAITSELENATNRLVATVTGGDSFAHLSLSFMGGGAQTVTPIVLHSGEYPLSNISIRMCDLLKFPAAMASNNIFAADHMIAVGELAPGTASVEGPIPVAMPRQDWNAFFSARNGQWTQLIRGRFVGGTWLFASIVSRSVAGKNTVLLTNIDFGFPPIGEPEFDDAPRKVPPAA</sequence>
<protein>
    <submittedName>
        <fullName evidence="2">Uncharacterized protein</fullName>
    </submittedName>
</protein>
<name>A0A5E8ABS9_9SPHN</name>
<accession>A0A5E8ABS9</accession>
<evidence type="ECO:0000256" key="1">
    <source>
        <dbReference type="SAM" id="Phobius"/>
    </source>
</evidence>
<dbReference type="AlphaFoldDB" id="A0A5E8ABS9"/>
<gene>
    <name evidence="2" type="ORF">SPHINGO391_500233</name>
</gene>
<feature type="transmembrane region" description="Helical" evidence="1">
    <location>
        <begin position="12"/>
        <end position="29"/>
    </location>
</feature>
<organism evidence="2 3">
    <name type="scientific">Sphingomonas aurantiaca</name>
    <dbReference type="NCBI Taxonomy" id="185949"/>
    <lineage>
        <taxon>Bacteria</taxon>
        <taxon>Pseudomonadati</taxon>
        <taxon>Pseudomonadota</taxon>
        <taxon>Alphaproteobacteria</taxon>
        <taxon>Sphingomonadales</taxon>
        <taxon>Sphingomonadaceae</taxon>
        <taxon>Sphingomonas</taxon>
    </lineage>
</organism>
<keyword evidence="1" id="KW-0472">Membrane</keyword>
<dbReference type="Proteomes" id="UP000326857">
    <property type="component" value="Unassembled WGS sequence"/>
</dbReference>
<dbReference type="EMBL" id="CABVLI010000046">
    <property type="protein sequence ID" value="VVT28647.1"/>
    <property type="molecule type" value="Genomic_DNA"/>
</dbReference>
<feature type="transmembrane region" description="Helical" evidence="1">
    <location>
        <begin position="35"/>
        <end position="54"/>
    </location>
</feature>
<evidence type="ECO:0000313" key="3">
    <source>
        <dbReference type="Proteomes" id="UP000326857"/>
    </source>
</evidence>
<proteinExistence type="predicted"/>
<keyword evidence="1" id="KW-1133">Transmembrane helix</keyword>
<reference evidence="2 3" key="1">
    <citation type="submission" date="2019-09" db="EMBL/GenBank/DDBJ databases">
        <authorList>
            <person name="Dittami M. S."/>
        </authorList>
    </citation>
    <scope>NUCLEOTIDE SEQUENCE [LARGE SCALE GENOMIC DNA]</scope>
    <source>
        <strain evidence="2">SPHINGO391</strain>
    </source>
</reference>
<keyword evidence="1" id="KW-0812">Transmembrane</keyword>